<accession>A0A0C9ZVV8</accession>
<reference evidence="3" key="2">
    <citation type="submission" date="2015-01" db="EMBL/GenBank/DDBJ databases">
        <title>Evolutionary Origins and Diversification of the Mycorrhizal Mutualists.</title>
        <authorList>
            <consortium name="DOE Joint Genome Institute"/>
            <consortium name="Mycorrhizal Genomics Consortium"/>
            <person name="Kohler A."/>
            <person name="Kuo A."/>
            <person name="Nagy L.G."/>
            <person name="Floudas D."/>
            <person name="Copeland A."/>
            <person name="Barry K.W."/>
            <person name="Cichocki N."/>
            <person name="Veneault-Fourrey C."/>
            <person name="LaButti K."/>
            <person name="Lindquist E.A."/>
            <person name="Lipzen A."/>
            <person name="Lundell T."/>
            <person name="Morin E."/>
            <person name="Murat C."/>
            <person name="Riley R."/>
            <person name="Ohm R."/>
            <person name="Sun H."/>
            <person name="Tunlid A."/>
            <person name="Henrissat B."/>
            <person name="Grigoriev I.V."/>
            <person name="Hibbett D.S."/>
            <person name="Martin F."/>
        </authorList>
    </citation>
    <scope>NUCLEOTIDE SEQUENCE [LARGE SCALE GENOMIC DNA]</scope>
    <source>
        <strain evidence="3">441</strain>
    </source>
</reference>
<evidence type="ECO:0000313" key="2">
    <source>
        <dbReference type="EMBL" id="KIK26362.1"/>
    </source>
</evidence>
<dbReference type="HOGENOM" id="CLU_3069577_0_0_1"/>
<evidence type="ECO:0000313" key="3">
    <source>
        <dbReference type="Proteomes" id="UP000054018"/>
    </source>
</evidence>
<dbReference type="Proteomes" id="UP000054018">
    <property type="component" value="Unassembled WGS sequence"/>
</dbReference>
<dbReference type="AlphaFoldDB" id="A0A0C9ZVV8"/>
<reference evidence="2 3" key="1">
    <citation type="submission" date="2014-04" db="EMBL/GenBank/DDBJ databases">
        <authorList>
            <consortium name="DOE Joint Genome Institute"/>
            <person name="Kuo A."/>
            <person name="Kohler A."/>
            <person name="Costa M.D."/>
            <person name="Nagy L.G."/>
            <person name="Floudas D."/>
            <person name="Copeland A."/>
            <person name="Barry K.W."/>
            <person name="Cichocki N."/>
            <person name="Veneault-Fourrey C."/>
            <person name="LaButti K."/>
            <person name="Lindquist E.A."/>
            <person name="Lipzen A."/>
            <person name="Lundell T."/>
            <person name="Morin E."/>
            <person name="Murat C."/>
            <person name="Sun H."/>
            <person name="Tunlid A."/>
            <person name="Henrissat B."/>
            <person name="Grigoriev I.V."/>
            <person name="Hibbett D.S."/>
            <person name="Martin F."/>
            <person name="Nordberg H.P."/>
            <person name="Cantor M.N."/>
            <person name="Hua S.X."/>
        </authorList>
    </citation>
    <scope>NUCLEOTIDE SEQUENCE [LARGE SCALE GENOMIC DNA]</scope>
    <source>
        <strain evidence="2 3">441</strain>
    </source>
</reference>
<sequence length="53" mass="5807">MRASYFRVQQLSPGRGPTDEGMRRSSSTIAAPPHPPVLKRPPPSPGPQHTWST</sequence>
<dbReference type="EMBL" id="KN833702">
    <property type="protein sequence ID" value="KIK26362.1"/>
    <property type="molecule type" value="Genomic_DNA"/>
</dbReference>
<protein>
    <submittedName>
        <fullName evidence="2">Uncharacterized protein</fullName>
    </submittedName>
</protein>
<feature type="compositionally biased region" description="Pro residues" evidence="1">
    <location>
        <begin position="32"/>
        <end position="46"/>
    </location>
</feature>
<gene>
    <name evidence="2" type="ORF">PISMIDRAFT_676191</name>
</gene>
<evidence type="ECO:0000256" key="1">
    <source>
        <dbReference type="SAM" id="MobiDB-lite"/>
    </source>
</evidence>
<name>A0A0C9ZVV8_9AGAM</name>
<proteinExistence type="predicted"/>
<organism evidence="2 3">
    <name type="scientific">Pisolithus microcarpus 441</name>
    <dbReference type="NCBI Taxonomy" id="765257"/>
    <lineage>
        <taxon>Eukaryota</taxon>
        <taxon>Fungi</taxon>
        <taxon>Dikarya</taxon>
        <taxon>Basidiomycota</taxon>
        <taxon>Agaricomycotina</taxon>
        <taxon>Agaricomycetes</taxon>
        <taxon>Agaricomycetidae</taxon>
        <taxon>Boletales</taxon>
        <taxon>Sclerodermatineae</taxon>
        <taxon>Pisolithaceae</taxon>
        <taxon>Pisolithus</taxon>
    </lineage>
</organism>
<feature type="region of interest" description="Disordered" evidence="1">
    <location>
        <begin position="1"/>
        <end position="53"/>
    </location>
</feature>
<keyword evidence="3" id="KW-1185">Reference proteome</keyword>